<protein>
    <recommendedName>
        <fullName evidence="2">Cell wall synthesis protein Wag31</fullName>
    </recommendedName>
    <alternativeName>
        <fullName evidence="7">Antigen 84</fullName>
    </alternativeName>
</protein>
<dbReference type="AlphaFoldDB" id="A0A3M8AHX4"/>
<comment type="caution">
    <text evidence="10">The sequence shown here is derived from an EMBL/GenBank/DDBJ whole genome shotgun (WGS) entry which is preliminary data.</text>
</comment>
<dbReference type="InterPro" id="IPR007793">
    <property type="entry name" value="DivIVA_fam"/>
</dbReference>
<evidence type="ECO:0000256" key="2">
    <source>
        <dbReference type="ARBA" id="ARBA00018787"/>
    </source>
</evidence>
<feature type="coiled-coil region" evidence="8">
    <location>
        <begin position="57"/>
        <end position="91"/>
    </location>
</feature>
<gene>
    <name evidence="10" type="ORF">EDM22_08340</name>
</gene>
<name>A0A3M8AHX4_9MICO</name>
<keyword evidence="11" id="KW-1185">Reference proteome</keyword>
<keyword evidence="6" id="KW-0131">Cell cycle</keyword>
<dbReference type="NCBIfam" id="TIGR03544">
    <property type="entry name" value="DivI1A_domain"/>
    <property type="match status" value="1"/>
</dbReference>
<dbReference type="PANTHER" id="PTHR35794:SF1">
    <property type="entry name" value="CELL CYCLE PROTEIN GPSB"/>
    <property type="match status" value="1"/>
</dbReference>
<evidence type="ECO:0000256" key="3">
    <source>
        <dbReference type="ARBA" id="ARBA00022490"/>
    </source>
</evidence>
<comment type="subcellular location">
    <subcellularLocation>
        <location evidence="1">Cytoplasm</location>
    </subcellularLocation>
</comment>
<evidence type="ECO:0000256" key="6">
    <source>
        <dbReference type="ARBA" id="ARBA00023306"/>
    </source>
</evidence>
<dbReference type="Gene3D" id="6.10.250.660">
    <property type="match status" value="1"/>
</dbReference>
<keyword evidence="4" id="KW-0132">Cell division</keyword>
<evidence type="ECO:0000256" key="8">
    <source>
        <dbReference type="SAM" id="Coils"/>
    </source>
</evidence>
<evidence type="ECO:0000256" key="5">
    <source>
        <dbReference type="ARBA" id="ARBA00023054"/>
    </source>
</evidence>
<feature type="compositionally biased region" description="Low complexity" evidence="9">
    <location>
        <begin position="245"/>
        <end position="260"/>
    </location>
</feature>
<keyword evidence="3" id="KW-0963">Cytoplasm</keyword>
<dbReference type="Proteomes" id="UP000275048">
    <property type="component" value="Unassembled WGS sequence"/>
</dbReference>
<proteinExistence type="predicted"/>
<evidence type="ECO:0000256" key="4">
    <source>
        <dbReference type="ARBA" id="ARBA00022618"/>
    </source>
</evidence>
<dbReference type="PANTHER" id="PTHR35794">
    <property type="entry name" value="CELL DIVISION PROTEIN DIVIVA"/>
    <property type="match status" value="1"/>
</dbReference>
<evidence type="ECO:0000313" key="10">
    <source>
        <dbReference type="EMBL" id="RNB50095.1"/>
    </source>
</evidence>
<dbReference type="GO" id="GO:0005737">
    <property type="term" value="C:cytoplasm"/>
    <property type="evidence" value="ECO:0007669"/>
    <property type="project" value="UniProtKB-SubCell"/>
</dbReference>
<sequence>MTTVRPDDDSLPVAPPAVEHEGALAGAVSRLPEVSDVTFAIRHIGGGYDRAEVDAFLDELSATVSEVRAALDSGRQELASLRAENARLRAASGADLEQEIAAGAVGLLSQAQLIADRAVADAEQYAREMVLAAREQYREVLERAERSAGHVAAALATTPEAPSLPEIEYVRTYAKVAQIQLRSVLDALTEQVDRLGNLPQQDAEPAESPAPPEPVEEPVGEPDWARPTAARRSYVEPDTFTMPASFSDSDSTSEPDSTATGADAFPESRAATRH</sequence>
<evidence type="ECO:0000256" key="9">
    <source>
        <dbReference type="SAM" id="MobiDB-lite"/>
    </source>
</evidence>
<dbReference type="EMBL" id="RHHB01000011">
    <property type="protein sequence ID" value="RNB50095.1"/>
    <property type="molecule type" value="Genomic_DNA"/>
</dbReference>
<reference evidence="10 11" key="1">
    <citation type="submission" date="2018-10" db="EMBL/GenBank/DDBJ databases">
        <title>Isolation, diversity and antibacterial activity of antinobacteria from the wheat rhizosphere soil.</title>
        <authorList>
            <person name="Sun T."/>
        </authorList>
    </citation>
    <scope>NUCLEOTIDE SEQUENCE [LARGE SCALE GENOMIC DNA]</scope>
    <source>
        <strain evidence="10 11">SJ-23</strain>
    </source>
</reference>
<evidence type="ECO:0000256" key="7">
    <source>
        <dbReference type="ARBA" id="ARBA00031737"/>
    </source>
</evidence>
<feature type="region of interest" description="Disordered" evidence="9">
    <location>
        <begin position="198"/>
        <end position="274"/>
    </location>
</feature>
<evidence type="ECO:0000256" key="1">
    <source>
        <dbReference type="ARBA" id="ARBA00004496"/>
    </source>
</evidence>
<keyword evidence="5 8" id="KW-0175">Coiled coil</keyword>
<evidence type="ECO:0000313" key="11">
    <source>
        <dbReference type="Proteomes" id="UP000275048"/>
    </source>
</evidence>
<dbReference type="GO" id="GO:0051301">
    <property type="term" value="P:cell division"/>
    <property type="evidence" value="ECO:0007669"/>
    <property type="project" value="UniProtKB-KW"/>
</dbReference>
<organism evidence="10 11">
    <name type="scientific">Agromyces tardus</name>
    <dbReference type="NCBI Taxonomy" id="2583849"/>
    <lineage>
        <taxon>Bacteria</taxon>
        <taxon>Bacillati</taxon>
        <taxon>Actinomycetota</taxon>
        <taxon>Actinomycetes</taxon>
        <taxon>Micrococcales</taxon>
        <taxon>Microbacteriaceae</taxon>
        <taxon>Agromyces</taxon>
    </lineage>
</organism>
<dbReference type="InterPro" id="IPR019933">
    <property type="entry name" value="DivIVA_domain"/>
</dbReference>
<accession>A0A3M8AHX4</accession>
<dbReference type="OrthoDB" id="4946401at2"/>